<dbReference type="VEuPathDB" id="MicrosporidiaDB:G9O61_00g019160"/>
<evidence type="ECO:0000313" key="3">
    <source>
        <dbReference type="Proteomes" id="UP000034350"/>
    </source>
</evidence>
<reference evidence="2 3" key="1">
    <citation type="journal article" date="2015" name="Environ. Microbiol.">
        <title>Genome analyses suggest the presence of polyploidy and recent human-driven expansions in eight global populations of the honeybee pathogen Nosema ceranae.</title>
        <authorList>
            <person name="Pelin A."/>
            <person name="Selman M."/>
            <person name="Aris-Brosou S."/>
            <person name="Farinelli L."/>
            <person name="Corradi N."/>
        </authorList>
    </citation>
    <scope>NUCLEOTIDE SEQUENCE [LARGE SCALE GENOMIC DNA]</scope>
    <source>
        <strain evidence="2 3">PA08 1199</strain>
    </source>
</reference>
<keyword evidence="1" id="KW-0732">Signal</keyword>
<comment type="caution">
    <text evidence="2">The sequence shown here is derived from an EMBL/GenBank/DDBJ whole genome shotgun (WGS) entry which is preliminary data.</text>
</comment>
<dbReference type="GeneID" id="36319916"/>
<dbReference type="EMBL" id="JPQZ01000295">
    <property type="protein sequence ID" value="KKO73699.1"/>
    <property type="molecule type" value="Genomic_DNA"/>
</dbReference>
<keyword evidence="3" id="KW-1185">Reference proteome</keyword>
<protein>
    <submittedName>
        <fullName evidence="2">Uncharacterized protein</fullName>
    </submittedName>
</protein>
<name>A0A0F9Z701_9MICR</name>
<dbReference type="VEuPathDB" id="MicrosporidiaDB:AAJ76_295000384"/>
<organism evidence="2 3">
    <name type="scientific">Vairimorpha ceranae</name>
    <dbReference type="NCBI Taxonomy" id="40302"/>
    <lineage>
        <taxon>Eukaryota</taxon>
        <taxon>Fungi</taxon>
        <taxon>Fungi incertae sedis</taxon>
        <taxon>Microsporidia</taxon>
        <taxon>Nosematidae</taxon>
        <taxon>Vairimorpha</taxon>
    </lineage>
</organism>
<dbReference type="VEuPathDB" id="MicrosporidiaDB:NCER_102132"/>
<dbReference type="RefSeq" id="XP_024329441.1">
    <property type="nucleotide sequence ID" value="XM_024474986.1"/>
</dbReference>
<sequence length="574" mass="68524">MFFFLLTIFIYCSDENRCCTLENNNESSIKNDTLKDEFCNKLPKSVDFSDLDKDTSKVVNIIDGKEQFAKSCDLKKKLIDFKKEFFSLINKNEFSLDKILTTILVFRDLESIKMDSNISDFFNDVWKGQFYYKMLDNFSCKYNDLFEDEFGLFSKTLSYYYIDKIKRLINPESYDLDVNKGWRIVYNKACYFAEKKMNFDFDLSSRIYESCLFASFENVYTALSSIIDYTLYNFRYKFESRVKFIHEIPAISENDKNSYIRFMKDIFNEVFKSYCSLPDSIRFSNNILIYYSFLKYVKEKTKIYDGKFAKRLIKKSKKANNARCTDQFEKDKNNCFNLLQSHIILLNNYLGILSIISQRRIQEIEIRFPVLKSFPKDIFVDSGQHKENNFVYPVTVYEINKNSESFEIISAVFNNVFNQELAPTNTKKKHSNIEEDNINFLTALFKHGEERIFSSFRNYFCATVVSFNKHFYSNKEVVEISDESNSKIEEFFLDLYKTSFIYYEFIERFVKYKEEKWVCPDAEKKSFFLNLKNNMKNEYIDWSQMDLAFVAFYKISIFSKKALENKLFKKESKI</sequence>
<gene>
    <name evidence="2" type="ORF">AAJ76_295000384</name>
</gene>
<dbReference type="AlphaFoldDB" id="A0A0F9Z701"/>
<accession>A0A0F9Z701</accession>
<evidence type="ECO:0000313" key="2">
    <source>
        <dbReference type="EMBL" id="KKO73699.1"/>
    </source>
</evidence>
<dbReference type="VEuPathDB" id="MicrosporidiaDB:G9O61_00g019200"/>
<evidence type="ECO:0000256" key="1">
    <source>
        <dbReference type="SAM" id="SignalP"/>
    </source>
</evidence>
<proteinExistence type="predicted"/>
<dbReference type="Proteomes" id="UP000034350">
    <property type="component" value="Unassembled WGS sequence"/>
</dbReference>
<feature type="signal peptide" evidence="1">
    <location>
        <begin position="1"/>
        <end position="18"/>
    </location>
</feature>
<feature type="chain" id="PRO_5002530693" evidence="1">
    <location>
        <begin position="19"/>
        <end position="574"/>
    </location>
</feature>
<dbReference type="VEuPathDB" id="MicrosporidiaDB:NCER_102133"/>